<keyword evidence="1" id="KW-0812">Transmembrane</keyword>
<dbReference type="EMBL" id="CAQK01000137">
    <property type="protein sequence ID" value="CCQ49431.1"/>
    <property type="molecule type" value="Genomic_DNA"/>
</dbReference>
<keyword evidence="1" id="KW-1133">Transmembrane helix</keyword>
<dbReference type="AlphaFoldDB" id="T2I7L2"/>
<proteinExistence type="predicted"/>
<evidence type="ECO:0000313" key="3">
    <source>
        <dbReference type="Proteomes" id="UP000018348"/>
    </source>
</evidence>
<comment type="caution">
    <text evidence="2">The sequence shown here is derived from an EMBL/GenBank/DDBJ whole genome shotgun (WGS) entry which is preliminary data.</text>
</comment>
<sequence>MLSLLFPIIEQLEILSRILAIFWGLIILSPYGILICKL</sequence>
<gene>
    <name evidence="2" type="ORF">CWATWH8502_731</name>
</gene>
<evidence type="ECO:0000256" key="1">
    <source>
        <dbReference type="SAM" id="Phobius"/>
    </source>
</evidence>
<accession>T2I7L2</accession>
<keyword evidence="1" id="KW-0472">Membrane</keyword>
<feature type="transmembrane region" description="Helical" evidence="1">
    <location>
        <begin position="14"/>
        <end position="36"/>
    </location>
</feature>
<reference evidence="2 3" key="2">
    <citation type="submission" date="2013-09" db="EMBL/GenBank/DDBJ databases">
        <title>Whole genome comparison of six Crocosphaera watsonii strains with differing phenotypes.</title>
        <authorList>
            <person name="Bench S.R."/>
            <person name="Heller P."/>
            <person name="Frank I."/>
            <person name="Arciniega M."/>
            <person name="Shilova I.N."/>
            <person name="Zehr J.P."/>
        </authorList>
    </citation>
    <scope>NUCLEOTIDE SEQUENCE [LARGE SCALE GENOMIC DNA]</scope>
    <source>
        <strain evidence="2 3">WH 8502</strain>
    </source>
</reference>
<dbReference type="Proteomes" id="UP000018348">
    <property type="component" value="Unassembled WGS sequence"/>
</dbReference>
<protein>
    <submittedName>
        <fullName evidence="2">Uncharacterized protein</fullName>
    </submittedName>
</protein>
<name>T2I7L2_CROWT</name>
<evidence type="ECO:0000313" key="2">
    <source>
        <dbReference type="EMBL" id="CCQ49431.1"/>
    </source>
</evidence>
<reference evidence="2 3" key="1">
    <citation type="submission" date="2013-01" db="EMBL/GenBank/DDBJ databases">
        <authorList>
            <person name="Bench S."/>
        </authorList>
    </citation>
    <scope>NUCLEOTIDE SEQUENCE [LARGE SCALE GENOMIC DNA]</scope>
    <source>
        <strain evidence="2 3">WH 8502</strain>
    </source>
</reference>
<organism evidence="2 3">
    <name type="scientific">Crocosphaera watsonii WH 8502</name>
    <dbReference type="NCBI Taxonomy" id="423474"/>
    <lineage>
        <taxon>Bacteria</taxon>
        <taxon>Bacillati</taxon>
        <taxon>Cyanobacteriota</taxon>
        <taxon>Cyanophyceae</taxon>
        <taxon>Oscillatoriophycideae</taxon>
        <taxon>Chroococcales</taxon>
        <taxon>Aphanothecaceae</taxon>
        <taxon>Crocosphaera</taxon>
    </lineage>
</organism>